<sequence length="136" mass="14269">MGVEDVMKEVSEELERLVSTKTVVGEAMEAGGKTIIPISKVSFGFGSGGGEGKKSATESSFGGGGGAGAKIEPVAFLVISEEDVRLLKLSSKGDIDKLIESVPEIIGKIKDMKGKMKSSDKPSETQEESSTEEEKN</sequence>
<dbReference type="STRING" id="547558.Mmah_0918"/>
<reference evidence="2 3" key="1">
    <citation type="submission" date="2010-03" db="EMBL/GenBank/DDBJ databases">
        <title>The complete genome of Methanohalophilus mahii DSM 5219.</title>
        <authorList>
            <consortium name="US DOE Joint Genome Institute (JGI-PGF)"/>
            <person name="Lucas S."/>
            <person name="Copeland A."/>
            <person name="Lapidus A."/>
            <person name="Glavina del Rio T."/>
            <person name="Dalin E."/>
            <person name="Tice H."/>
            <person name="Bruce D."/>
            <person name="Goodwin L."/>
            <person name="Pitluck S."/>
            <person name="Kyrpides N."/>
            <person name="Mavromatis K."/>
            <person name="Ivanova N."/>
            <person name="Lykidis A."/>
            <person name="Saunders E."/>
            <person name="Brettin T."/>
            <person name="Detter J.C."/>
            <person name="Han C."/>
            <person name="Land M."/>
            <person name="Hauser L."/>
            <person name="Markowitz V."/>
            <person name="Cheng J.-F."/>
            <person name="Hugenholtz P."/>
            <person name="Woyke T."/>
            <person name="Wu D."/>
            <person name="Spring S."/>
            <person name="Schneider S."/>
            <person name="Schroeder M."/>
            <person name="Klenk H.-P."/>
            <person name="Eisen J.A."/>
        </authorList>
    </citation>
    <scope>NUCLEOTIDE SEQUENCE [LARGE SCALE GENOMIC DNA]</scope>
    <source>
        <strain evidence="3">ATCC 35705 / DSM 5219 / SLP</strain>
    </source>
</reference>
<evidence type="ECO:0000313" key="3">
    <source>
        <dbReference type="Proteomes" id="UP000001059"/>
    </source>
</evidence>
<keyword evidence="3" id="KW-1185">Reference proteome</keyword>
<evidence type="ECO:0000313" key="2">
    <source>
        <dbReference type="EMBL" id="ADE36438.1"/>
    </source>
</evidence>
<dbReference type="PANTHER" id="PTHR39162:SF1">
    <property type="entry name" value="SPORULATION PROTEIN YTFJ"/>
    <property type="match status" value="1"/>
</dbReference>
<gene>
    <name evidence="2" type="ordered locus">Mmah_0918</name>
</gene>
<name>D5EB87_METMS</name>
<dbReference type="Proteomes" id="UP000001059">
    <property type="component" value="Chromosome"/>
</dbReference>
<dbReference type="OrthoDB" id="137775at2157"/>
<dbReference type="KEGG" id="mmh:Mmah_0918"/>
<dbReference type="HOGENOM" id="CLU_115880_2_0_2"/>
<dbReference type="EMBL" id="CP001994">
    <property type="protein sequence ID" value="ADE36438.1"/>
    <property type="molecule type" value="Genomic_DNA"/>
</dbReference>
<dbReference type="PIRSF" id="PIRSF021377">
    <property type="entry name" value="YtfJ"/>
    <property type="match status" value="1"/>
</dbReference>
<dbReference type="PANTHER" id="PTHR39162">
    <property type="entry name" value="GLL3345 PROTEIN"/>
    <property type="match status" value="1"/>
</dbReference>
<dbReference type="AlphaFoldDB" id="D5EB87"/>
<dbReference type="GeneID" id="8983082"/>
<feature type="compositionally biased region" description="Acidic residues" evidence="1">
    <location>
        <begin position="125"/>
        <end position="136"/>
    </location>
</feature>
<proteinExistence type="predicted"/>
<dbReference type="Pfam" id="PF09579">
    <property type="entry name" value="Spore_YtfJ"/>
    <property type="match status" value="1"/>
</dbReference>
<feature type="compositionally biased region" description="Basic and acidic residues" evidence="1">
    <location>
        <begin position="110"/>
        <end position="124"/>
    </location>
</feature>
<feature type="region of interest" description="Disordered" evidence="1">
    <location>
        <begin position="110"/>
        <end position="136"/>
    </location>
</feature>
<dbReference type="InterPro" id="IPR014229">
    <property type="entry name" value="Spore_YtfJ"/>
</dbReference>
<accession>D5EB87</accession>
<protein>
    <submittedName>
        <fullName evidence="2">Sporulation protein YtfJ</fullName>
    </submittedName>
</protein>
<organism evidence="2 3">
    <name type="scientific">Methanohalophilus mahii (strain ATCC 35705 / DSM 5219 / SLP)</name>
    <dbReference type="NCBI Taxonomy" id="547558"/>
    <lineage>
        <taxon>Archaea</taxon>
        <taxon>Methanobacteriati</taxon>
        <taxon>Methanobacteriota</taxon>
        <taxon>Stenosarchaea group</taxon>
        <taxon>Methanomicrobia</taxon>
        <taxon>Methanosarcinales</taxon>
        <taxon>Methanosarcinaceae</taxon>
        <taxon>Methanohalophilus</taxon>
    </lineage>
</organism>
<evidence type="ECO:0000256" key="1">
    <source>
        <dbReference type="SAM" id="MobiDB-lite"/>
    </source>
</evidence>
<dbReference type="RefSeq" id="WP_013037381.1">
    <property type="nucleotide sequence ID" value="NC_014002.1"/>
</dbReference>